<feature type="domain" description="Metallo-beta-lactamase" evidence="1">
    <location>
        <begin position="102"/>
        <end position="260"/>
    </location>
</feature>
<comment type="caution">
    <text evidence="2">The sequence shown here is derived from an EMBL/GenBank/DDBJ whole genome shotgun (WGS) entry which is preliminary data.</text>
</comment>
<dbReference type="Proteomes" id="UP001494588">
    <property type="component" value="Unassembled WGS sequence"/>
</dbReference>
<keyword evidence="3" id="KW-1185">Reference proteome</keyword>
<dbReference type="SMART" id="SM00849">
    <property type="entry name" value="Lactamase_B"/>
    <property type="match status" value="1"/>
</dbReference>
<proteinExistence type="predicted"/>
<protein>
    <submittedName>
        <fullName evidence="2">MBL fold metallo-hydrolase</fullName>
    </submittedName>
</protein>
<dbReference type="PANTHER" id="PTHR42773">
    <property type="entry name" value="METALLO-BETA-LACTAMASE-RELATED"/>
    <property type="match status" value="1"/>
</dbReference>
<accession>A0ABU9QSH9</accession>
<dbReference type="Gene3D" id="3.60.15.10">
    <property type="entry name" value="Ribonuclease Z/Hydroxyacylglutathione hydrolase-like"/>
    <property type="match status" value="1"/>
</dbReference>
<dbReference type="Pfam" id="PF14597">
    <property type="entry name" value="Lactamase_B_5"/>
    <property type="match status" value="1"/>
</dbReference>
<dbReference type="InterPro" id="IPR001279">
    <property type="entry name" value="Metallo-B-lactamas"/>
</dbReference>
<evidence type="ECO:0000313" key="3">
    <source>
        <dbReference type="Proteomes" id="UP001494588"/>
    </source>
</evidence>
<evidence type="ECO:0000259" key="1">
    <source>
        <dbReference type="SMART" id="SM00849"/>
    </source>
</evidence>
<evidence type="ECO:0000313" key="2">
    <source>
        <dbReference type="EMBL" id="MEM5292411.1"/>
    </source>
</evidence>
<dbReference type="CDD" id="cd07727">
    <property type="entry name" value="YmaE-like_MBL-fold"/>
    <property type="match status" value="1"/>
</dbReference>
<gene>
    <name evidence="2" type="ORF">V4C55_42905</name>
</gene>
<dbReference type="EMBL" id="JAZHGC010000090">
    <property type="protein sequence ID" value="MEM5292411.1"/>
    <property type="molecule type" value="Genomic_DNA"/>
</dbReference>
<dbReference type="RefSeq" id="WP_201662542.1">
    <property type="nucleotide sequence ID" value="NZ_CAJHCS010000068.1"/>
</dbReference>
<dbReference type="InterPro" id="IPR036866">
    <property type="entry name" value="RibonucZ/Hydroxyglut_hydro"/>
</dbReference>
<reference evidence="2 3" key="1">
    <citation type="submission" date="2024-01" db="EMBL/GenBank/DDBJ databases">
        <title>The diversity of rhizobia nodulating Mimosa spp. in eleven states of Brazil covering several biomes is determined by host plant, location, and edaphic factors.</title>
        <authorList>
            <person name="Rouws L."/>
            <person name="Barauna A."/>
            <person name="Beukes C."/>
            <person name="De Faria S.M."/>
            <person name="Gross E."/>
            <person name="Dos Reis Junior F.B."/>
            <person name="Simon M."/>
            <person name="Maluk M."/>
            <person name="Odee D.W."/>
            <person name="Kenicer G."/>
            <person name="Young J.P.W."/>
            <person name="Reis V.M."/>
            <person name="Zilli J."/>
            <person name="James E.K."/>
        </authorList>
    </citation>
    <scope>NUCLEOTIDE SEQUENCE [LARGE SCALE GENOMIC DNA]</scope>
    <source>
        <strain evidence="2 3">JPY77</strain>
    </source>
</reference>
<sequence length="285" mass="31903">MKPSRNTDSVPGEWYIDTACINCGASRHVAPRLIVEKNDKSVFVRQPVTQEEQLAAWRAVFVCPTASVRSETKQPRPNAVIFPEQIASGVWRCGFNARSSFGAHSYFAARPDGNLLIDSPRYAAELVKWFEEAGGIAHILLSHRDDVADADKYARQFGARVWIHREDRSAAPYATDLLDDRSAQGIAAGVRAIPLPGHTRGSVAYLLEDRVLFSGDSLAWSPRERDLIAFRDACWYSWTELTESLGKLAAYRFEWLLPGHGWPVHLPVVEMSARLLALVARMRND</sequence>
<name>A0ABU9QSH9_9BURK</name>
<dbReference type="PANTHER" id="PTHR42773:SF1">
    <property type="entry name" value="METALLO-BETA-LACTAMASE FAMILY PROTEIN"/>
    <property type="match status" value="1"/>
</dbReference>
<dbReference type="SUPFAM" id="SSF56281">
    <property type="entry name" value="Metallo-hydrolase/oxidoreductase"/>
    <property type="match status" value="1"/>
</dbReference>
<dbReference type="Pfam" id="PF13370">
    <property type="entry name" value="Fer4_13"/>
    <property type="match status" value="1"/>
</dbReference>
<organism evidence="2 3">
    <name type="scientific">Paraburkholderia sabiae</name>
    <dbReference type="NCBI Taxonomy" id="273251"/>
    <lineage>
        <taxon>Bacteria</taxon>
        <taxon>Pseudomonadati</taxon>
        <taxon>Pseudomonadota</taxon>
        <taxon>Betaproteobacteria</taxon>
        <taxon>Burkholderiales</taxon>
        <taxon>Burkholderiaceae</taxon>
        <taxon>Paraburkholderia</taxon>
    </lineage>
</organism>